<evidence type="ECO:0000313" key="1">
    <source>
        <dbReference type="EMBL" id="WGK94047.1"/>
    </source>
</evidence>
<reference evidence="1 2" key="1">
    <citation type="submission" date="2023-06" db="EMBL/GenBank/DDBJ databases">
        <title>Complete Genome Sequence of Flavobacterium keumense K3R-10.</title>
        <authorList>
            <person name="Jeong H."/>
            <person name="Jhang S.Y."/>
            <person name="Kim J.N."/>
        </authorList>
    </citation>
    <scope>NUCLEOTIDE SEQUENCE [LARGE SCALE GENOMIC DNA]</scope>
    <source>
        <strain evidence="1 2">K3R-10</strain>
    </source>
</reference>
<protein>
    <submittedName>
        <fullName evidence="1">Uncharacterized protein</fullName>
    </submittedName>
</protein>
<accession>A0ABY8N6Y2</accession>
<proteinExistence type="predicted"/>
<keyword evidence="2" id="KW-1185">Reference proteome</keyword>
<dbReference type="EMBL" id="CP092332">
    <property type="protein sequence ID" value="WGK94047.1"/>
    <property type="molecule type" value="Genomic_DNA"/>
</dbReference>
<dbReference type="RefSeq" id="WP_264533226.1">
    <property type="nucleotide sequence ID" value="NZ_CP092332.1"/>
</dbReference>
<dbReference type="Proteomes" id="UP001232117">
    <property type="component" value="Chromosome"/>
</dbReference>
<name>A0ABY8N6Y2_9FLAO</name>
<sequence>MGAAKKNKTIEGQTVATSVKGLATGSWTRVATTTAETKGETAHTLYDVKYHLVRTHNKNYLGGYTYTDSKVDAFTGQVQYTIERHRRF</sequence>
<organism evidence="1 2">
    <name type="scientific">Flavobacterium keumense</name>
    <dbReference type="NCBI Taxonomy" id="1306518"/>
    <lineage>
        <taxon>Bacteria</taxon>
        <taxon>Pseudomonadati</taxon>
        <taxon>Bacteroidota</taxon>
        <taxon>Flavobacteriia</taxon>
        <taxon>Flavobacteriales</taxon>
        <taxon>Flavobacteriaceae</taxon>
        <taxon>Flavobacterium</taxon>
    </lineage>
</organism>
<evidence type="ECO:0000313" key="2">
    <source>
        <dbReference type="Proteomes" id="UP001232117"/>
    </source>
</evidence>
<gene>
    <name evidence="1" type="ORF">MG292_08145</name>
</gene>